<gene>
    <name evidence="3" type="ORF">SAMN04487751_0269</name>
</gene>
<protein>
    <recommendedName>
        <fullName evidence="5">DUF2834 domain-containing protein</fullName>
    </recommendedName>
</protein>
<dbReference type="Proteomes" id="UP000198702">
    <property type="component" value="Unassembled WGS sequence"/>
</dbReference>
<evidence type="ECO:0000256" key="2">
    <source>
        <dbReference type="SAM" id="Phobius"/>
    </source>
</evidence>
<evidence type="ECO:0008006" key="5">
    <source>
        <dbReference type="Google" id="ProtNLM"/>
    </source>
</evidence>
<evidence type="ECO:0000256" key="1">
    <source>
        <dbReference type="SAM" id="MobiDB-lite"/>
    </source>
</evidence>
<proteinExistence type="predicted"/>
<accession>A0A7Z7CZT6</accession>
<feature type="region of interest" description="Disordered" evidence="1">
    <location>
        <begin position="1"/>
        <end position="24"/>
    </location>
</feature>
<keyword evidence="2" id="KW-1133">Transmembrane helix</keyword>
<dbReference type="InterPro" id="IPR021362">
    <property type="entry name" value="DUF2834"/>
</dbReference>
<evidence type="ECO:0000313" key="4">
    <source>
        <dbReference type="Proteomes" id="UP000198702"/>
    </source>
</evidence>
<feature type="transmembrane region" description="Helical" evidence="2">
    <location>
        <begin position="37"/>
        <end position="61"/>
    </location>
</feature>
<sequence>MQDYRAAVSGPAGRPRRDGIRSGTMPLMKPPWTPLSIAYLVLALIGLIGTFLLNVWSVVLMRNYLGDLFTSGPAVGSIGVDLLVVAIAGCILIVVEARRLGMRRAWLYIVLSGVTAFAFTFPLFLAMRERRLHSAPARSAG</sequence>
<name>A0A7Z7CZT6_9MICO</name>
<organism evidence="3 4">
    <name type="scientific">Microbacterium saccharophilum</name>
    <dbReference type="NCBI Taxonomy" id="1213358"/>
    <lineage>
        <taxon>Bacteria</taxon>
        <taxon>Bacillati</taxon>
        <taxon>Actinomycetota</taxon>
        <taxon>Actinomycetes</taxon>
        <taxon>Micrococcales</taxon>
        <taxon>Microbacteriaceae</taxon>
        <taxon>Microbacterium</taxon>
    </lineage>
</organism>
<reference evidence="3 4" key="1">
    <citation type="submission" date="2016-10" db="EMBL/GenBank/DDBJ databases">
        <authorList>
            <person name="Varghese N."/>
            <person name="Submissions S."/>
        </authorList>
    </citation>
    <scope>NUCLEOTIDE SEQUENCE [LARGE SCALE GENOMIC DNA]</scope>
    <source>
        <strain evidence="3 4">UNC380MFSha3.1</strain>
    </source>
</reference>
<dbReference type="AlphaFoldDB" id="A0A7Z7CZT6"/>
<feature type="transmembrane region" description="Helical" evidence="2">
    <location>
        <begin position="106"/>
        <end position="126"/>
    </location>
</feature>
<evidence type="ECO:0000313" key="3">
    <source>
        <dbReference type="EMBL" id="SFI19473.1"/>
    </source>
</evidence>
<dbReference type="Pfam" id="PF11196">
    <property type="entry name" value="DUF2834"/>
    <property type="match status" value="1"/>
</dbReference>
<dbReference type="EMBL" id="FOQZ01000001">
    <property type="protein sequence ID" value="SFI19473.1"/>
    <property type="molecule type" value="Genomic_DNA"/>
</dbReference>
<keyword evidence="2" id="KW-0812">Transmembrane</keyword>
<feature type="transmembrane region" description="Helical" evidence="2">
    <location>
        <begin position="73"/>
        <end position="94"/>
    </location>
</feature>
<comment type="caution">
    <text evidence="3">The sequence shown here is derived from an EMBL/GenBank/DDBJ whole genome shotgun (WGS) entry which is preliminary data.</text>
</comment>
<keyword evidence="2" id="KW-0472">Membrane</keyword>